<dbReference type="SUPFAM" id="SSF48592">
    <property type="entry name" value="GroEL equatorial domain-like"/>
    <property type="match status" value="1"/>
</dbReference>
<dbReference type="FunFam" id="3.50.7.10:FF:000005">
    <property type="entry name" value="T-complex protein 1 subunit gamma"/>
    <property type="match status" value="1"/>
</dbReference>
<dbReference type="InterPro" id="IPR054827">
    <property type="entry name" value="thermosome_alpha"/>
</dbReference>
<evidence type="ECO:0000256" key="6">
    <source>
        <dbReference type="ARBA" id="ARBA00022840"/>
    </source>
</evidence>
<keyword evidence="5 8" id="KW-0547">Nucleotide-binding</keyword>
<dbReference type="GO" id="GO:0005832">
    <property type="term" value="C:chaperonin-containing T-complex"/>
    <property type="evidence" value="ECO:0007669"/>
    <property type="project" value="UniProtKB-ARBA"/>
</dbReference>
<evidence type="ECO:0000256" key="9">
    <source>
        <dbReference type="RuleBase" id="RU004191"/>
    </source>
</evidence>
<gene>
    <name evidence="10" type="ORF">AB6A40_003801</name>
</gene>
<dbReference type="NCBIfam" id="NF041083">
    <property type="entry name" value="thermosome_beta"/>
    <property type="match status" value="1"/>
</dbReference>
<dbReference type="InterPro" id="IPR027410">
    <property type="entry name" value="TCP-1-like_intermed_sf"/>
</dbReference>
<evidence type="ECO:0000256" key="4">
    <source>
        <dbReference type="ARBA" id="ARBA00022490"/>
    </source>
</evidence>
<dbReference type="CDD" id="cd03337">
    <property type="entry name" value="TCP1_gamma"/>
    <property type="match status" value="1"/>
</dbReference>
<reference evidence="10 11" key="1">
    <citation type="submission" date="2024-08" db="EMBL/GenBank/DDBJ databases">
        <title>Gnathostoma spinigerum genome.</title>
        <authorList>
            <person name="Gonzalez-Bertolin B."/>
            <person name="Monzon S."/>
            <person name="Zaballos A."/>
            <person name="Jimenez P."/>
            <person name="Dekumyoy P."/>
            <person name="Varona S."/>
            <person name="Cuesta I."/>
            <person name="Sumanam S."/>
            <person name="Adisakwattana P."/>
            <person name="Gasser R.B."/>
            <person name="Hernandez-Gonzalez A."/>
            <person name="Young N.D."/>
            <person name="Perteguer M.J."/>
        </authorList>
    </citation>
    <scope>NUCLEOTIDE SEQUENCE [LARGE SCALE GENOMIC DNA]</scope>
    <source>
        <strain evidence="10">AL3</strain>
        <tissue evidence="10">Liver</tissue>
    </source>
</reference>
<dbReference type="SUPFAM" id="SSF52029">
    <property type="entry name" value="GroEL apical domain-like"/>
    <property type="match status" value="1"/>
</dbReference>
<comment type="similarity">
    <text evidence="2 8">Belongs to the TCP-1 chaperonin family.</text>
</comment>
<evidence type="ECO:0000256" key="8">
    <source>
        <dbReference type="RuleBase" id="RU004187"/>
    </source>
</evidence>
<accession>A0ABD6EKJ0</accession>
<evidence type="ECO:0000256" key="2">
    <source>
        <dbReference type="ARBA" id="ARBA00008020"/>
    </source>
</evidence>
<dbReference type="InterPro" id="IPR017998">
    <property type="entry name" value="Chaperone_TCP-1"/>
</dbReference>
<dbReference type="Proteomes" id="UP001608902">
    <property type="component" value="Unassembled WGS sequence"/>
</dbReference>
<dbReference type="InterPro" id="IPR053374">
    <property type="entry name" value="TCP-1_chaperonin"/>
</dbReference>
<sequence length="541" mass="60222">MMRGGAPIIVLSQGIKRESGYQVQLGNIQAAKTIADVIRTSLGPRAMLKMLMDPMGGIVMTNDGNAILREITVKHPAAKSMIEIARTQDEETGDGTTSVIVLAGEVMAQAQQFLENKIHPTVIIQAYRLALEDMCELAETKFCRQINVEDEGEIKIVVKSCLGTKMLSKWMDLAVDIALRAVQTIKVNKYGREEIDIKRYCRIEKIIGGTIEESRVLKGVILNKDVTHAKMRRYIEKPRVVLLDCNLEYKKGESQTTLEIMKEEDITKILEQEEAAVRKMCDDIIAVKPDLVFTEKGISDMAQHFLVRAGITAIRRLKKTDNNRLARVTGACIVNDTQDLREDDVGTLADLFEVKKIGDEYYTYVTSEQTKAATVVLRGPSKDIINEVERNLQDALNVVRNVMILPRLVPGGGAFEMALGQALNEKRKTIKGVRQWPYKAVATALEVIPRTLIQNCGGSTVRQLTALRAKHAQAPENWTYGIDGCTGNLANMNELGIWDPLSVRLQVLKTAIEASIMLLRIDDIVSGTKKRDSEKQGDMPM</sequence>
<dbReference type="EMBL" id="JBGFUD010002055">
    <property type="protein sequence ID" value="MFH4977092.1"/>
    <property type="molecule type" value="Genomic_DNA"/>
</dbReference>
<dbReference type="PROSITE" id="PS00750">
    <property type="entry name" value="TCP1_1"/>
    <property type="match status" value="1"/>
</dbReference>
<keyword evidence="7 8" id="KW-0143">Chaperone</keyword>
<dbReference type="Pfam" id="PF00118">
    <property type="entry name" value="Cpn60_TCP1"/>
    <property type="match status" value="1"/>
</dbReference>
<evidence type="ECO:0000313" key="10">
    <source>
        <dbReference type="EMBL" id="MFH4977092.1"/>
    </source>
</evidence>
<name>A0ABD6EKJ0_9BILA</name>
<dbReference type="Gene3D" id="3.50.7.10">
    <property type="entry name" value="GroEL"/>
    <property type="match status" value="1"/>
</dbReference>
<dbReference type="GO" id="GO:0005524">
    <property type="term" value="F:ATP binding"/>
    <property type="evidence" value="ECO:0007669"/>
    <property type="project" value="UniProtKB-KW"/>
</dbReference>
<organism evidence="10 11">
    <name type="scientific">Gnathostoma spinigerum</name>
    <dbReference type="NCBI Taxonomy" id="75299"/>
    <lineage>
        <taxon>Eukaryota</taxon>
        <taxon>Metazoa</taxon>
        <taxon>Ecdysozoa</taxon>
        <taxon>Nematoda</taxon>
        <taxon>Chromadorea</taxon>
        <taxon>Rhabditida</taxon>
        <taxon>Spirurina</taxon>
        <taxon>Gnathostomatomorpha</taxon>
        <taxon>Gnathostomatoidea</taxon>
        <taxon>Gnathostomatidae</taxon>
        <taxon>Gnathostoma</taxon>
    </lineage>
</organism>
<dbReference type="PRINTS" id="PR00304">
    <property type="entry name" value="TCOMPLEXTCP1"/>
</dbReference>
<dbReference type="Gene3D" id="1.10.560.10">
    <property type="entry name" value="GroEL-like equatorial domain"/>
    <property type="match status" value="1"/>
</dbReference>
<proteinExistence type="inferred from homology"/>
<keyword evidence="4" id="KW-0963">Cytoplasm</keyword>
<evidence type="ECO:0000256" key="1">
    <source>
        <dbReference type="ARBA" id="ARBA00004496"/>
    </source>
</evidence>
<dbReference type="InterPro" id="IPR002194">
    <property type="entry name" value="Chaperonin_TCP-1_CS"/>
</dbReference>
<evidence type="ECO:0000313" key="11">
    <source>
        <dbReference type="Proteomes" id="UP001608902"/>
    </source>
</evidence>
<dbReference type="InterPro" id="IPR027409">
    <property type="entry name" value="GroEL-like_apical_dom_sf"/>
</dbReference>
<evidence type="ECO:0000256" key="7">
    <source>
        <dbReference type="ARBA" id="ARBA00023186"/>
    </source>
</evidence>
<keyword evidence="6 8" id="KW-0067">ATP-binding</keyword>
<evidence type="ECO:0000256" key="5">
    <source>
        <dbReference type="ARBA" id="ARBA00022741"/>
    </source>
</evidence>
<evidence type="ECO:0000256" key="3">
    <source>
        <dbReference type="ARBA" id="ARBA00017187"/>
    </source>
</evidence>
<dbReference type="PROSITE" id="PS00751">
    <property type="entry name" value="TCP1_2"/>
    <property type="match status" value="1"/>
</dbReference>
<dbReference type="InterPro" id="IPR002423">
    <property type="entry name" value="Cpn60/GroEL/TCP-1"/>
</dbReference>
<protein>
    <recommendedName>
        <fullName evidence="3 9">T-complex protein 1 subunit gamma</fullName>
    </recommendedName>
</protein>
<dbReference type="AlphaFoldDB" id="A0ABD6EKJ0"/>
<comment type="caution">
    <text evidence="10">The sequence shown here is derived from an EMBL/GenBank/DDBJ whole genome shotgun (WGS) entry which is preliminary data.</text>
</comment>
<dbReference type="SUPFAM" id="SSF54849">
    <property type="entry name" value="GroEL-intermediate domain like"/>
    <property type="match status" value="1"/>
</dbReference>
<dbReference type="PANTHER" id="PTHR11353">
    <property type="entry name" value="CHAPERONIN"/>
    <property type="match status" value="1"/>
</dbReference>
<dbReference type="NCBIfam" id="TIGR02344">
    <property type="entry name" value="chap_CCT_gamma"/>
    <property type="match status" value="1"/>
</dbReference>
<dbReference type="InterPro" id="IPR012719">
    <property type="entry name" value="Chap_CCT_gamma"/>
</dbReference>
<dbReference type="PROSITE" id="PS00995">
    <property type="entry name" value="TCP1_3"/>
    <property type="match status" value="1"/>
</dbReference>
<keyword evidence="11" id="KW-1185">Reference proteome</keyword>
<comment type="subcellular location">
    <subcellularLocation>
        <location evidence="1">Cytoplasm</location>
    </subcellularLocation>
</comment>
<dbReference type="InterPro" id="IPR027413">
    <property type="entry name" value="GROEL-like_equatorial_sf"/>
</dbReference>
<dbReference type="NCBIfam" id="NF041082">
    <property type="entry name" value="thermosome_alpha"/>
    <property type="match status" value="1"/>
</dbReference>
<dbReference type="Gene3D" id="3.30.260.10">
    <property type="entry name" value="TCP-1-like chaperonin intermediate domain"/>
    <property type="match status" value="1"/>
</dbReference>
<dbReference type="FunFam" id="1.10.560.10:FF:000085">
    <property type="entry name" value="T-complex protein 1 subunit gamma"/>
    <property type="match status" value="1"/>
</dbReference>